<feature type="compositionally biased region" description="Basic and acidic residues" evidence="1">
    <location>
        <begin position="66"/>
        <end position="87"/>
    </location>
</feature>
<protein>
    <submittedName>
        <fullName evidence="2">Uncharacterized protein</fullName>
    </submittedName>
</protein>
<sequence>MLYARIEVCTCIGENERNKRWCRVGRREAEICLGPRKVKLRKLRTKRGSSARSVCKVKEAGECRMEKRRGNGREDGKDAKGDGDWTKSVKKQT</sequence>
<dbReference type="EMBL" id="KQ414657">
    <property type="protein sequence ID" value="KOC65681.1"/>
    <property type="molecule type" value="Genomic_DNA"/>
</dbReference>
<dbReference type="AlphaFoldDB" id="A0A0L7R4J5"/>
<evidence type="ECO:0000256" key="1">
    <source>
        <dbReference type="SAM" id="MobiDB-lite"/>
    </source>
</evidence>
<organism evidence="2 3">
    <name type="scientific">Habropoda laboriosa</name>
    <dbReference type="NCBI Taxonomy" id="597456"/>
    <lineage>
        <taxon>Eukaryota</taxon>
        <taxon>Metazoa</taxon>
        <taxon>Ecdysozoa</taxon>
        <taxon>Arthropoda</taxon>
        <taxon>Hexapoda</taxon>
        <taxon>Insecta</taxon>
        <taxon>Pterygota</taxon>
        <taxon>Neoptera</taxon>
        <taxon>Endopterygota</taxon>
        <taxon>Hymenoptera</taxon>
        <taxon>Apocrita</taxon>
        <taxon>Aculeata</taxon>
        <taxon>Apoidea</taxon>
        <taxon>Anthophila</taxon>
        <taxon>Apidae</taxon>
        <taxon>Habropoda</taxon>
    </lineage>
</organism>
<dbReference type="Proteomes" id="UP000053825">
    <property type="component" value="Unassembled WGS sequence"/>
</dbReference>
<accession>A0A0L7R4J5</accession>
<gene>
    <name evidence="2" type="ORF">WH47_10143</name>
</gene>
<keyword evidence="3" id="KW-1185">Reference proteome</keyword>
<proteinExistence type="predicted"/>
<name>A0A0L7R4J5_9HYME</name>
<reference evidence="2 3" key="1">
    <citation type="submission" date="2015-07" db="EMBL/GenBank/DDBJ databases">
        <title>The genome of Habropoda laboriosa.</title>
        <authorList>
            <person name="Pan H."/>
            <person name="Kapheim K."/>
        </authorList>
    </citation>
    <scope>NUCLEOTIDE SEQUENCE [LARGE SCALE GENOMIC DNA]</scope>
    <source>
        <strain evidence="2">0110345459</strain>
    </source>
</reference>
<feature type="region of interest" description="Disordered" evidence="1">
    <location>
        <begin position="66"/>
        <end position="93"/>
    </location>
</feature>
<evidence type="ECO:0000313" key="2">
    <source>
        <dbReference type="EMBL" id="KOC65681.1"/>
    </source>
</evidence>
<evidence type="ECO:0000313" key="3">
    <source>
        <dbReference type="Proteomes" id="UP000053825"/>
    </source>
</evidence>